<feature type="non-terminal residue" evidence="2">
    <location>
        <position position="49"/>
    </location>
</feature>
<protein>
    <submittedName>
        <fullName evidence="2">Uncharacterized protein</fullName>
    </submittedName>
</protein>
<name>X1JJN7_9ZZZZ</name>
<proteinExistence type="predicted"/>
<keyword evidence="1" id="KW-0472">Membrane</keyword>
<gene>
    <name evidence="2" type="ORF">S03H2_66554</name>
</gene>
<keyword evidence="1" id="KW-0812">Transmembrane</keyword>
<dbReference type="EMBL" id="BARU01043474">
    <property type="protein sequence ID" value="GAH81705.1"/>
    <property type="molecule type" value="Genomic_DNA"/>
</dbReference>
<evidence type="ECO:0000256" key="1">
    <source>
        <dbReference type="SAM" id="Phobius"/>
    </source>
</evidence>
<dbReference type="AlphaFoldDB" id="X1JJN7"/>
<organism evidence="2">
    <name type="scientific">marine sediment metagenome</name>
    <dbReference type="NCBI Taxonomy" id="412755"/>
    <lineage>
        <taxon>unclassified sequences</taxon>
        <taxon>metagenomes</taxon>
        <taxon>ecological metagenomes</taxon>
    </lineage>
</organism>
<accession>X1JJN7</accession>
<keyword evidence="1" id="KW-1133">Transmembrane helix</keyword>
<evidence type="ECO:0000313" key="2">
    <source>
        <dbReference type="EMBL" id="GAH81705.1"/>
    </source>
</evidence>
<feature type="transmembrane region" description="Helical" evidence="1">
    <location>
        <begin position="6"/>
        <end position="26"/>
    </location>
</feature>
<comment type="caution">
    <text evidence="2">The sequence shown here is derived from an EMBL/GenBank/DDBJ whole genome shotgun (WGS) entry which is preliminary data.</text>
</comment>
<reference evidence="2" key="1">
    <citation type="journal article" date="2014" name="Front. Microbiol.">
        <title>High frequency of phylogenetically diverse reductive dehalogenase-homologous genes in deep subseafloor sedimentary metagenomes.</title>
        <authorList>
            <person name="Kawai M."/>
            <person name="Futagami T."/>
            <person name="Toyoda A."/>
            <person name="Takaki Y."/>
            <person name="Nishi S."/>
            <person name="Hori S."/>
            <person name="Arai W."/>
            <person name="Tsubouchi T."/>
            <person name="Morono Y."/>
            <person name="Uchiyama I."/>
            <person name="Ito T."/>
            <person name="Fujiyama A."/>
            <person name="Inagaki F."/>
            <person name="Takami H."/>
        </authorList>
    </citation>
    <scope>NUCLEOTIDE SEQUENCE</scope>
    <source>
        <strain evidence="2">Expedition CK06-06</strain>
    </source>
</reference>
<sequence length="49" mass="5336">MLDNISPEVVAYIITIILAVLSMVLGKKYKTAKSKFTDVSHLATELAQA</sequence>